<keyword evidence="2" id="KW-0313">Glucose metabolism</keyword>
<dbReference type="PROSITE" id="PS51318">
    <property type="entry name" value="TAT"/>
    <property type="match status" value="1"/>
</dbReference>
<dbReference type="PROSITE" id="PS51257">
    <property type="entry name" value="PROKAR_LIPOPROTEIN"/>
    <property type="match status" value="1"/>
</dbReference>
<dbReference type="EMBL" id="CP089982">
    <property type="protein sequence ID" value="WXA95428.1"/>
    <property type="molecule type" value="Genomic_DNA"/>
</dbReference>
<dbReference type="InterPro" id="IPR050282">
    <property type="entry name" value="Cycloisomerase_2"/>
</dbReference>
<evidence type="ECO:0000313" key="3">
    <source>
        <dbReference type="EMBL" id="WXA95428.1"/>
    </source>
</evidence>
<dbReference type="InterPro" id="IPR006311">
    <property type="entry name" value="TAT_signal"/>
</dbReference>
<dbReference type="InterPro" id="IPR011048">
    <property type="entry name" value="Haem_d1_sf"/>
</dbReference>
<evidence type="ECO:0000256" key="2">
    <source>
        <dbReference type="ARBA" id="ARBA00022526"/>
    </source>
</evidence>
<organism evidence="3 4">
    <name type="scientific">Pendulispora brunnea</name>
    <dbReference type="NCBI Taxonomy" id="2905690"/>
    <lineage>
        <taxon>Bacteria</taxon>
        <taxon>Pseudomonadati</taxon>
        <taxon>Myxococcota</taxon>
        <taxon>Myxococcia</taxon>
        <taxon>Myxococcales</taxon>
        <taxon>Sorangiineae</taxon>
        <taxon>Pendulisporaceae</taxon>
        <taxon>Pendulispora</taxon>
    </lineage>
</organism>
<dbReference type="Pfam" id="PF10282">
    <property type="entry name" value="Lactonase"/>
    <property type="match status" value="1"/>
</dbReference>
<sequence>MSDDRSLGLRGLVKRRAFVGALTAVLFGGALLGCKSSSSLAAAEGSAQTTAQTKAVGGAGVIFIGSYGDPNGLTLAAPAAKTGETANGALALAGQGPALPKASFLVQSKDRKFLYSVNETEPGEGKVTALDISDPAQPKVLNSQSSRGALPCHVALDPSGRYLLTANYGDGAVTVHRIQPDGRLGESTDMVKQTGTTREAHAHQIVFDPSGKWILSVDLGADSVFVYQLDANTGKLSKQGQVTLPVKTGPRHLAFHPSGKYAYILGELTPVVTVGTWDASRGSLQLGQTVNSVAKNDPPNFPGEIAVSSDGKFVYASNRGENSIATFAVQDAGAKLEFLGTSTSGGNWPRHFTFSPDERWMYISNQRSGKVTWLPRDPSTGRLGAPAGSIDVPTAAIVLFH</sequence>
<evidence type="ECO:0000313" key="4">
    <source>
        <dbReference type="Proteomes" id="UP001379533"/>
    </source>
</evidence>
<dbReference type="RefSeq" id="WP_394846035.1">
    <property type="nucleotide sequence ID" value="NZ_CP089982.1"/>
</dbReference>
<dbReference type="PANTHER" id="PTHR30344:SF1">
    <property type="entry name" value="6-PHOSPHOGLUCONOLACTONASE"/>
    <property type="match status" value="1"/>
</dbReference>
<gene>
    <name evidence="3" type="ORF">LZC95_01050</name>
</gene>
<dbReference type="SUPFAM" id="SSF51004">
    <property type="entry name" value="C-terminal (heme d1) domain of cytochrome cd1-nitrite reductase"/>
    <property type="match status" value="1"/>
</dbReference>
<dbReference type="InterPro" id="IPR015943">
    <property type="entry name" value="WD40/YVTN_repeat-like_dom_sf"/>
</dbReference>
<comment type="similarity">
    <text evidence="1">Belongs to the cycloisomerase 2 family.</text>
</comment>
<accession>A0ABZ2K9R2</accession>
<dbReference type="InterPro" id="IPR019405">
    <property type="entry name" value="Lactonase_7-beta_prop"/>
</dbReference>
<reference evidence="3 4" key="1">
    <citation type="submission" date="2021-12" db="EMBL/GenBank/DDBJ databases">
        <title>Discovery of the Pendulisporaceae a myxobacterial family with distinct sporulation behavior and unique specialized metabolism.</title>
        <authorList>
            <person name="Garcia R."/>
            <person name="Popoff A."/>
            <person name="Bader C.D."/>
            <person name="Loehr J."/>
            <person name="Walesch S."/>
            <person name="Walt C."/>
            <person name="Boldt J."/>
            <person name="Bunk B."/>
            <person name="Haeckl F.J.F.P.J."/>
            <person name="Gunesch A.P."/>
            <person name="Birkelbach J."/>
            <person name="Nuebel U."/>
            <person name="Pietschmann T."/>
            <person name="Bach T."/>
            <person name="Mueller R."/>
        </authorList>
    </citation>
    <scope>NUCLEOTIDE SEQUENCE [LARGE SCALE GENOMIC DNA]</scope>
    <source>
        <strain evidence="3 4">MSr12523</strain>
    </source>
</reference>
<keyword evidence="4" id="KW-1185">Reference proteome</keyword>
<keyword evidence="2" id="KW-0119">Carbohydrate metabolism</keyword>
<proteinExistence type="inferred from homology"/>
<protein>
    <submittedName>
        <fullName evidence="3">Lactonase family protein</fullName>
    </submittedName>
</protein>
<dbReference type="PANTHER" id="PTHR30344">
    <property type="entry name" value="6-PHOSPHOGLUCONOLACTONASE-RELATED"/>
    <property type="match status" value="1"/>
</dbReference>
<name>A0ABZ2K9R2_9BACT</name>
<dbReference type="Proteomes" id="UP001379533">
    <property type="component" value="Chromosome"/>
</dbReference>
<dbReference type="Gene3D" id="2.130.10.10">
    <property type="entry name" value="YVTN repeat-like/Quinoprotein amine dehydrogenase"/>
    <property type="match status" value="1"/>
</dbReference>
<evidence type="ECO:0000256" key="1">
    <source>
        <dbReference type="ARBA" id="ARBA00005564"/>
    </source>
</evidence>